<organism evidence="13 14">
    <name type="scientific">Aurantiacibacter rhizosphaerae</name>
    <dbReference type="NCBI Taxonomy" id="2691582"/>
    <lineage>
        <taxon>Bacteria</taxon>
        <taxon>Pseudomonadati</taxon>
        <taxon>Pseudomonadota</taxon>
        <taxon>Alphaproteobacteria</taxon>
        <taxon>Sphingomonadales</taxon>
        <taxon>Erythrobacteraceae</taxon>
        <taxon>Aurantiacibacter</taxon>
    </lineage>
</organism>
<comment type="similarity">
    <text evidence="3 11">Belongs to the peptidase M50B family.</text>
</comment>
<evidence type="ECO:0000256" key="1">
    <source>
        <dbReference type="ARBA" id="ARBA00001947"/>
    </source>
</evidence>
<keyword evidence="5 11" id="KW-0812">Transmembrane</keyword>
<dbReference type="Pfam" id="PF17820">
    <property type="entry name" value="PDZ_6"/>
    <property type="match status" value="1"/>
</dbReference>
<dbReference type="GO" id="GO:0006508">
    <property type="term" value="P:proteolysis"/>
    <property type="evidence" value="ECO:0007669"/>
    <property type="project" value="UniProtKB-KW"/>
</dbReference>
<reference evidence="13 14" key="1">
    <citation type="submission" date="2019-12" db="EMBL/GenBank/DDBJ databases">
        <authorList>
            <person name="Lee S.D."/>
        </authorList>
    </citation>
    <scope>NUCLEOTIDE SEQUENCE [LARGE SCALE GENOMIC DNA]</scope>
    <source>
        <strain evidence="13 14">GH3-10</strain>
    </source>
</reference>
<reference evidence="13 14" key="2">
    <citation type="submission" date="2020-02" db="EMBL/GenBank/DDBJ databases">
        <title>Erythrobacter dongmakensis sp. nov., isolated from a tidal mudflat.</title>
        <authorList>
            <person name="Kim I.S."/>
        </authorList>
    </citation>
    <scope>NUCLEOTIDE SEQUENCE [LARGE SCALE GENOMIC DNA]</scope>
    <source>
        <strain evidence="13 14">GH3-10</strain>
    </source>
</reference>
<feature type="transmembrane region" description="Helical" evidence="11">
    <location>
        <begin position="344"/>
        <end position="363"/>
    </location>
</feature>
<dbReference type="InterPro" id="IPR036034">
    <property type="entry name" value="PDZ_sf"/>
</dbReference>
<dbReference type="CDD" id="cd06163">
    <property type="entry name" value="S2P-M50_PDZ_RseP-like"/>
    <property type="match status" value="1"/>
</dbReference>
<dbReference type="NCBIfam" id="TIGR00054">
    <property type="entry name" value="RIP metalloprotease RseP"/>
    <property type="match status" value="1"/>
</dbReference>
<evidence type="ECO:0000256" key="10">
    <source>
        <dbReference type="ARBA" id="ARBA00023136"/>
    </source>
</evidence>
<dbReference type="Proteomes" id="UP000461409">
    <property type="component" value="Unassembled WGS sequence"/>
</dbReference>
<dbReference type="InterPro" id="IPR004387">
    <property type="entry name" value="Pept_M50_Zn"/>
</dbReference>
<evidence type="ECO:0000256" key="6">
    <source>
        <dbReference type="ARBA" id="ARBA00022801"/>
    </source>
</evidence>
<dbReference type="EMBL" id="WUBR01000004">
    <property type="protein sequence ID" value="MWV29350.1"/>
    <property type="molecule type" value="Genomic_DNA"/>
</dbReference>
<dbReference type="SUPFAM" id="SSF50156">
    <property type="entry name" value="PDZ domain-like"/>
    <property type="match status" value="1"/>
</dbReference>
<name>A0A844XHQ0_9SPHN</name>
<dbReference type="EC" id="3.4.24.-" evidence="11"/>
<evidence type="ECO:0000313" key="13">
    <source>
        <dbReference type="EMBL" id="MWV29350.1"/>
    </source>
</evidence>
<dbReference type="InterPro" id="IPR008915">
    <property type="entry name" value="Peptidase_M50"/>
</dbReference>
<keyword evidence="4 13" id="KW-0645">Protease</keyword>
<evidence type="ECO:0000256" key="8">
    <source>
        <dbReference type="ARBA" id="ARBA00022989"/>
    </source>
</evidence>
<evidence type="ECO:0000256" key="9">
    <source>
        <dbReference type="ARBA" id="ARBA00023049"/>
    </source>
</evidence>
<keyword evidence="6 11" id="KW-0378">Hydrolase</keyword>
<evidence type="ECO:0000259" key="12">
    <source>
        <dbReference type="SMART" id="SM00228"/>
    </source>
</evidence>
<keyword evidence="9 11" id="KW-0482">Metalloprotease</keyword>
<evidence type="ECO:0000256" key="7">
    <source>
        <dbReference type="ARBA" id="ARBA00022833"/>
    </source>
</evidence>
<protein>
    <recommendedName>
        <fullName evidence="11">Zinc metalloprotease</fullName>
        <ecNumber evidence="11">3.4.24.-</ecNumber>
    </recommendedName>
</protein>
<dbReference type="Pfam" id="PF02163">
    <property type="entry name" value="Peptidase_M50"/>
    <property type="match status" value="1"/>
</dbReference>
<accession>A0A844XHQ0</accession>
<evidence type="ECO:0000256" key="11">
    <source>
        <dbReference type="RuleBase" id="RU362031"/>
    </source>
</evidence>
<dbReference type="CDD" id="cd23081">
    <property type="entry name" value="cpPDZ_EcRseP-like"/>
    <property type="match status" value="1"/>
</dbReference>
<dbReference type="GO" id="GO:0004222">
    <property type="term" value="F:metalloendopeptidase activity"/>
    <property type="evidence" value="ECO:0007669"/>
    <property type="project" value="InterPro"/>
</dbReference>
<comment type="caution">
    <text evidence="13">The sequence shown here is derived from an EMBL/GenBank/DDBJ whole genome shotgun (WGS) entry which is preliminary data.</text>
</comment>
<evidence type="ECO:0000256" key="3">
    <source>
        <dbReference type="ARBA" id="ARBA00007931"/>
    </source>
</evidence>
<dbReference type="InterPro" id="IPR001478">
    <property type="entry name" value="PDZ"/>
</dbReference>
<dbReference type="GO" id="GO:0046872">
    <property type="term" value="F:metal ion binding"/>
    <property type="evidence" value="ECO:0007669"/>
    <property type="project" value="UniProtKB-KW"/>
</dbReference>
<dbReference type="PANTHER" id="PTHR42837:SF2">
    <property type="entry name" value="MEMBRANE METALLOPROTEASE ARASP2, CHLOROPLASTIC-RELATED"/>
    <property type="match status" value="1"/>
</dbReference>
<dbReference type="SMART" id="SM00228">
    <property type="entry name" value="PDZ"/>
    <property type="match status" value="1"/>
</dbReference>
<dbReference type="PANTHER" id="PTHR42837">
    <property type="entry name" value="REGULATOR OF SIGMA-E PROTEASE RSEP"/>
    <property type="match status" value="1"/>
</dbReference>
<dbReference type="InterPro" id="IPR041489">
    <property type="entry name" value="PDZ_6"/>
</dbReference>
<sequence>MFETLPFWVYPLGFLLMLGPLVVLHELGHYLVGRMFGVGAEAFSVGFGKEIAGFTDKRGTRWKLSALPLGGYVQFQGDMNPASQPNAEAPVRKGDFQAATLWQRALIVAAGPAANVLIAIGIFAAFFMIFGNPVAADPAEETVVAAFAEDSPAREAGVQLGDRIVAVEGEETRDFRDISQSIMLYPGRELDITIERDGSTFTVPVVADRVEVSDQFGNKTVIGRIGVQGNLGERVFEPVGPIAAIGMAWQECIETVDLMVTGISQIFTGERSVKELGGPITIAKVSGEQLSLGWLEFTSFAALISLNLAFINLLPIPALDGGHLAFYAVEAIRRKPASPRSQEWAFRTGMALVLALMLFVTVIDLAKLPFFGS</sequence>
<dbReference type="AlphaFoldDB" id="A0A844XHQ0"/>
<dbReference type="GO" id="GO:0016020">
    <property type="term" value="C:membrane"/>
    <property type="evidence" value="ECO:0007669"/>
    <property type="project" value="UniProtKB-SubCell"/>
</dbReference>
<keyword evidence="10 11" id="KW-0472">Membrane</keyword>
<keyword evidence="14" id="KW-1185">Reference proteome</keyword>
<evidence type="ECO:0000256" key="4">
    <source>
        <dbReference type="ARBA" id="ARBA00022670"/>
    </source>
</evidence>
<gene>
    <name evidence="13" type="primary">rseP</name>
    <name evidence="13" type="ORF">GRF63_15715</name>
</gene>
<keyword evidence="7 11" id="KW-0862">Zinc</keyword>
<keyword evidence="8 11" id="KW-1133">Transmembrane helix</keyword>
<comment type="cofactor">
    <cofactor evidence="1 11">
        <name>Zn(2+)</name>
        <dbReference type="ChEBI" id="CHEBI:29105"/>
    </cofactor>
</comment>
<evidence type="ECO:0000313" key="14">
    <source>
        <dbReference type="Proteomes" id="UP000461409"/>
    </source>
</evidence>
<feature type="domain" description="PDZ" evidence="12">
    <location>
        <begin position="128"/>
        <end position="198"/>
    </location>
</feature>
<dbReference type="RefSeq" id="WP_160487016.1">
    <property type="nucleotide sequence ID" value="NZ_WUBR01000004.1"/>
</dbReference>
<feature type="transmembrane region" description="Helical" evidence="11">
    <location>
        <begin position="6"/>
        <end position="24"/>
    </location>
</feature>
<comment type="subcellular location">
    <subcellularLocation>
        <location evidence="2">Membrane</location>
        <topology evidence="2">Multi-pass membrane protein</topology>
    </subcellularLocation>
</comment>
<evidence type="ECO:0000256" key="5">
    <source>
        <dbReference type="ARBA" id="ARBA00022692"/>
    </source>
</evidence>
<keyword evidence="11" id="KW-0479">Metal-binding</keyword>
<proteinExistence type="inferred from homology"/>
<feature type="transmembrane region" description="Helical" evidence="11">
    <location>
        <begin position="106"/>
        <end position="130"/>
    </location>
</feature>
<evidence type="ECO:0000256" key="2">
    <source>
        <dbReference type="ARBA" id="ARBA00004141"/>
    </source>
</evidence>
<dbReference type="Gene3D" id="2.30.42.10">
    <property type="match status" value="1"/>
</dbReference>